<protein>
    <submittedName>
        <fullName evidence="2">Uncharacterized protein</fullName>
    </submittedName>
</protein>
<feature type="region of interest" description="Disordered" evidence="1">
    <location>
        <begin position="57"/>
        <end position="92"/>
    </location>
</feature>
<evidence type="ECO:0000313" key="2">
    <source>
        <dbReference type="EMBL" id="TVU12015.1"/>
    </source>
</evidence>
<proteinExistence type="predicted"/>
<dbReference type="AlphaFoldDB" id="A0A5J9TL48"/>
<organism evidence="2 3">
    <name type="scientific">Eragrostis curvula</name>
    <name type="common">weeping love grass</name>
    <dbReference type="NCBI Taxonomy" id="38414"/>
    <lineage>
        <taxon>Eukaryota</taxon>
        <taxon>Viridiplantae</taxon>
        <taxon>Streptophyta</taxon>
        <taxon>Embryophyta</taxon>
        <taxon>Tracheophyta</taxon>
        <taxon>Spermatophyta</taxon>
        <taxon>Magnoliopsida</taxon>
        <taxon>Liliopsida</taxon>
        <taxon>Poales</taxon>
        <taxon>Poaceae</taxon>
        <taxon>PACMAD clade</taxon>
        <taxon>Chloridoideae</taxon>
        <taxon>Eragrostideae</taxon>
        <taxon>Eragrostidinae</taxon>
        <taxon>Eragrostis</taxon>
    </lineage>
</organism>
<evidence type="ECO:0000256" key="1">
    <source>
        <dbReference type="SAM" id="MobiDB-lite"/>
    </source>
</evidence>
<dbReference type="Proteomes" id="UP000324897">
    <property type="component" value="Chromosome 3"/>
</dbReference>
<dbReference type="EMBL" id="RWGY01000039">
    <property type="protein sequence ID" value="TVU12015.1"/>
    <property type="molecule type" value="Genomic_DNA"/>
</dbReference>
<accession>A0A5J9TL48</accession>
<evidence type="ECO:0000313" key="3">
    <source>
        <dbReference type="Proteomes" id="UP000324897"/>
    </source>
</evidence>
<comment type="caution">
    <text evidence="2">The sequence shown here is derived from an EMBL/GenBank/DDBJ whole genome shotgun (WGS) entry which is preliminary data.</text>
</comment>
<feature type="compositionally biased region" description="Polar residues" evidence="1">
    <location>
        <begin position="1"/>
        <end position="10"/>
    </location>
</feature>
<feature type="region of interest" description="Disordered" evidence="1">
    <location>
        <begin position="1"/>
        <end position="25"/>
    </location>
</feature>
<feature type="non-terminal residue" evidence="2">
    <location>
        <position position="1"/>
    </location>
</feature>
<dbReference type="Gramene" id="TVU12015">
    <property type="protein sequence ID" value="TVU12015"/>
    <property type="gene ID" value="EJB05_45633"/>
</dbReference>
<keyword evidence="3" id="KW-1185">Reference proteome</keyword>
<gene>
    <name evidence="2" type="ORF">EJB05_45633</name>
</gene>
<sequence length="92" mass="9517">MASQSISQDGNLLRWSAEDSSHGASVKSRLAISGSGGAGCCCDDDGGGPWQMEVSLASTEASSGPARCAPPRRRDGKLRRAASPRRRKAALS</sequence>
<name>A0A5J9TL48_9POAL</name>
<reference evidence="2 3" key="1">
    <citation type="journal article" date="2019" name="Sci. Rep.">
        <title>A high-quality genome of Eragrostis curvula grass provides insights into Poaceae evolution and supports new strategies to enhance forage quality.</title>
        <authorList>
            <person name="Carballo J."/>
            <person name="Santos B.A.C.M."/>
            <person name="Zappacosta D."/>
            <person name="Garbus I."/>
            <person name="Selva J.P."/>
            <person name="Gallo C.A."/>
            <person name="Diaz A."/>
            <person name="Albertini E."/>
            <person name="Caccamo M."/>
            <person name="Echenique V."/>
        </authorList>
    </citation>
    <scope>NUCLEOTIDE SEQUENCE [LARGE SCALE GENOMIC DNA]</scope>
    <source>
        <strain evidence="3">cv. Victoria</strain>
        <tissue evidence="2">Leaf</tissue>
    </source>
</reference>
<feature type="compositionally biased region" description="Basic residues" evidence="1">
    <location>
        <begin position="70"/>
        <end position="92"/>
    </location>
</feature>